<evidence type="ECO:0000256" key="4">
    <source>
        <dbReference type="ARBA" id="ARBA00022833"/>
    </source>
</evidence>
<evidence type="ECO:0000259" key="9">
    <source>
        <dbReference type="PROSITE" id="PS50171"/>
    </source>
</evidence>
<name>A0ABP0ZQ44_9ASCO</name>
<dbReference type="EMBL" id="OZ022407">
    <property type="protein sequence ID" value="CAK9438312.1"/>
    <property type="molecule type" value="Genomic_DNA"/>
</dbReference>
<evidence type="ECO:0000256" key="6">
    <source>
        <dbReference type="ARBA" id="ARBA00023242"/>
    </source>
</evidence>
<evidence type="ECO:0000256" key="3">
    <source>
        <dbReference type="ARBA" id="ARBA00022771"/>
    </source>
</evidence>
<dbReference type="PANTHER" id="PTHR31148:SF1">
    <property type="entry name" value="U1 SMALL NUCLEAR RIBONUCLEOPROTEIN C"/>
    <property type="match status" value="1"/>
</dbReference>
<reference evidence="10 11" key="1">
    <citation type="submission" date="2024-03" db="EMBL/GenBank/DDBJ databases">
        <authorList>
            <person name="Brejova B."/>
        </authorList>
    </citation>
    <scope>NUCLEOTIDE SEQUENCE [LARGE SCALE GENOMIC DNA]</scope>
    <source>
        <strain evidence="10 11">CBS 14171</strain>
    </source>
</reference>
<dbReference type="InterPro" id="IPR036236">
    <property type="entry name" value="Znf_C2H2_sf"/>
</dbReference>
<keyword evidence="2" id="KW-0479">Metal-binding</keyword>
<dbReference type="PANTHER" id="PTHR31148">
    <property type="entry name" value="U1 SMALL NUCLEAR RIBONUCLEOPROTEIN C"/>
    <property type="match status" value="1"/>
</dbReference>
<dbReference type="GeneID" id="92207732"/>
<comment type="subcellular location">
    <subcellularLocation>
        <location evidence="1">Nucleus</location>
    </subcellularLocation>
</comment>
<evidence type="ECO:0000256" key="1">
    <source>
        <dbReference type="ARBA" id="ARBA00004123"/>
    </source>
</evidence>
<dbReference type="InterPro" id="IPR003604">
    <property type="entry name" value="Matrin/U1-like-C_Znf_C2H2"/>
</dbReference>
<dbReference type="Proteomes" id="UP001497383">
    <property type="component" value="Chromosome 3"/>
</dbReference>
<dbReference type="RefSeq" id="XP_066829474.1">
    <property type="nucleotide sequence ID" value="XM_066972546.1"/>
</dbReference>
<dbReference type="PROSITE" id="PS50171">
    <property type="entry name" value="ZF_MATRIN"/>
    <property type="match status" value="1"/>
</dbReference>
<dbReference type="InterPro" id="IPR000690">
    <property type="entry name" value="Matrin/U1-C_Znf_C2H2"/>
</dbReference>
<evidence type="ECO:0000313" key="10">
    <source>
        <dbReference type="EMBL" id="CAK9438312.1"/>
    </source>
</evidence>
<dbReference type="Pfam" id="PF06220">
    <property type="entry name" value="zf-U1"/>
    <property type="match status" value="1"/>
</dbReference>
<gene>
    <name evidence="10" type="ORF">LODBEIA_P25360</name>
</gene>
<keyword evidence="4" id="KW-0862">Zinc</keyword>
<sequence length="163" mass="18855">MPKYYCDYCKSYLTHDTLSVRKSHLMGKNHIKYYCDYYEFKAKETGEWKPSELAYEMTFDKLNKGVPGGVEKSVVSSDSERRNVNGGGGDGERRKRGRDADDAMDIESRRHYGGDERDEGVKEEDEDEFWLPPPPHLAGMPLPPVAWYNHTSEHQKAVHKHTR</sequence>
<keyword evidence="6" id="KW-0539">Nucleus</keyword>
<keyword evidence="5" id="KW-0694">RNA-binding</keyword>
<organism evidence="10 11">
    <name type="scientific">Lodderomyces beijingensis</name>
    <dbReference type="NCBI Taxonomy" id="1775926"/>
    <lineage>
        <taxon>Eukaryota</taxon>
        <taxon>Fungi</taxon>
        <taxon>Dikarya</taxon>
        <taxon>Ascomycota</taxon>
        <taxon>Saccharomycotina</taxon>
        <taxon>Pichiomycetes</taxon>
        <taxon>Debaryomycetaceae</taxon>
        <taxon>Candida/Lodderomyces clade</taxon>
        <taxon>Lodderomyces</taxon>
    </lineage>
</organism>
<evidence type="ECO:0000256" key="8">
    <source>
        <dbReference type="SAM" id="MobiDB-lite"/>
    </source>
</evidence>
<feature type="compositionally biased region" description="Basic and acidic residues" evidence="8">
    <location>
        <begin position="90"/>
        <end position="115"/>
    </location>
</feature>
<feature type="compositionally biased region" description="Acidic residues" evidence="8">
    <location>
        <begin position="116"/>
        <end position="129"/>
    </location>
</feature>
<proteinExistence type="predicted"/>
<accession>A0ABP0ZQ44</accession>
<evidence type="ECO:0000313" key="11">
    <source>
        <dbReference type="Proteomes" id="UP001497383"/>
    </source>
</evidence>
<dbReference type="PIRSF" id="PIRSF037969">
    <property type="entry name" value="U1_snRNP-C"/>
    <property type="match status" value="1"/>
</dbReference>
<evidence type="ECO:0000256" key="7">
    <source>
        <dbReference type="ARBA" id="ARBA00023274"/>
    </source>
</evidence>
<dbReference type="SUPFAM" id="SSF57667">
    <property type="entry name" value="beta-beta-alpha zinc fingers"/>
    <property type="match status" value="1"/>
</dbReference>
<evidence type="ECO:0000256" key="5">
    <source>
        <dbReference type="ARBA" id="ARBA00022884"/>
    </source>
</evidence>
<dbReference type="InterPro" id="IPR013085">
    <property type="entry name" value="U1-CZ_Znf_C2H2"/>
</dbReference>
<feature type="domain" description="Matrin-type" evidence="9">
    <location>
        <begin position="4"/>
        <end position="36"/>
    </location>
</feature>
<keyword evidence="11" id="KW-1185">Reference proteome</keyword>
<keyword evidence="7" id="KW-0687">Ribonucleoprotein</keyword>
<keyword evidence="3" id="KW-0863">Zinc-finger</keyword>
<dbReference type="SMART" id="SM00451">
    <property type="entry name" value="ZnF_U1"/>
    <property type="match status" value="1"/>
</dbReference>
<dbReference type="Gene3D" id="3.30.160.60">
    <property type="entry name" value="Classic Zinc Finger"/>
    <property type="match status" value="1"/>
</dbReference>
<feature type="region of interest" description="Disordered" evidence="8">
    <location>
        <begin position="64"/>
        <end position="137"/>
    </location>
</feature>
<protein>
    <recommendedName>
        <fullName evidence="9">Matrin-type domain-containing protein</fullName>
    </recommendedName>
</protein>
<dbReference type="InterPro" id="IPR017340">
    <property type="entry name" value="U1_snRNP-C"/>
</dbReference>
<evidence type="ECO:0000256" key="2">
    <source>
        <dbReference type="ARBA" id="ARBA00022723"/>
    </source>
</evidence>